<name>A0ABZ1RQH0_9ACTN</name>
<keyword evidence="2" id="KW-1133">Transmembrane helix</keyword>
<evidence type="ECO:0000256" key="2">
    <source>
        <dbReference type="SAM" id="Phobius"/>
    </source>
</evidence>
<feature type="compositionally biased region" description="Low complexity" evidence="1">
    <location>
        <begin position="78"/>
        <end position="93"/>
    </location>
</feature>
<feature type="region of interest" description="Disordered" evidence="1">
    <location>
        <begin position="677"/>
        <end position="719"/>
    </location>
</feature>
<evidence type="ECO:0000313" key="4">
    <source>
        <dbReference type="EMBL" id="WUO48365.1"/>
    </source>
</evidence>
<reference evidence="4" key="1">
    <citation type="submission" date="2022-10" db="EMBL/GenBank/DDBJ databases">
        <title>The complete genomes of actinobacterial strains from the NBC collection.</title>
        <authorList>
            <person name="Joergensen T.S."/>
            <person name="Alvarez Arevalo M."/>
            <person name="Sterndorff E.B."/>
            <person name="Faurdal D."/>
            <person name="Vuksanovic O."/>
            <person name="Mourched A.-S."/>
            <person name="Charusanti P."/>
            <person name="Shaw S."/>
            <person name="Blin K."/>
            <person name="Weber T."/>
        </authorList>
    </citation>
    <scope>NUCLEOTIDE SEQUENCE</scope>
    <source>
        <strain evidence="4">NBC_00283</strain>
    </source>
</reference>
<dbReference type="Gene3D" id="3.30.479.30">
    <property type="entry name" value="Band 7 domain"/>
    <property type="match status" value="1"/>
</dbReference>
<feature type="region of interest" description="Disordered" evidence="1">
    <location>
        <begin position="574"/>
        <end position="593"/>
    </location>
</feature>
<feature type="transmembrane region" description="Helical" evidence="2">
    <location>
        <begin position="774"/>
        <end position="792"/>
    </location>
</feature>
<feature type="transmembrane region" description="Helical" evidence="2">
    <location>
        <begin position="726"/>
        <end position="747"/>
    </location>
</feature>
<feature type="compositionally biased region" description="Basic and acidic residues" evidence="1">
    <location>
        <begin position="321"/>
        <end position="332"/>
    </location>
</feature>
<gene>
    <name evidence="4" type="ORF">OHU17_22415</name>
</gene>
<feature type="compositionally biased region" description="Low complexity" evidence="1">
    <location>
        <begin position="580"/>
        <end position="593"/>
    </location>
</feature>
<dbReference type="InterPro" id="IPR036013">
    <property type="entry name" value="Band_7/SPFH_dom_sf"/>
</dbReference>
<keyword evidence="5" id="KW-1185">Reference proteome</keyword>
<dbReference type="RefSeq" id="WP_328776476.1">
    <property type="nucleotide sequence ID" value="NZ_CP108057.1"/>
</dbReference>
<evidence type="ECO:0000313" key="5">
    <source>
        <dbReference type="Proteomes" id="UP001432075"/>
    </source>
</evidence>
<proteinExistence type="predicted"/>
<evidence type="ECO:0000259" key="3">
    <source>
        <dbReference type="SMART" id="SM00244"/>
    </source>
</evidence>
<dbReference type="SMART" id="SM00244">
    <property type="entry name" value="PHB"/>
    <property type="match status" value="1"/>
</dbReference>
<feature type="compositionally biased region" description="Pro residues" evidence="1">
    <location>
        <begin position="688"/>
        <end position="700"/>
    </location>
</feature>
<feature type="compositionally biased region" description="Basic and acidic residues" evidence="1">
    <location>
        <begin position="703"/>
        <end position="719"/>
    </location>
</feature>
<protein>
    <submittedName>
        <fullName evidence="4">SPFH domain-containing protein</fullName>
    </submittedName>
</protein>
<accession>A0ABZ1RQH0</accession>
<dbReference type="Proteomes" id="UP001432075">
    <property type="component" value="Chromosome"/>
</dbReference>
<sequence length="1010" mass="102198">MYPTRTTFATGTFAVPPRVSRPGRWQEVGTLPPSPAPRPGRWVDAAAAVPVPAPAPVAVPAAADARPAAPVPGPAPEPDSAALSPAACSAAPEPRCEPPAPWAEPRGGHPAPEAAPGHWAESAARDARSEVPPPAAAPAPWTAAAVPLSAAGALGEIPAPAVAPDPWTDAAVPLSAAGALGEIPAPAVAPESGPAPLPAVGAERPDSVEAAEPGPGSWTPAEQAPASHPEHWAEAGTMRPHPAQPAEARGEVPAPTAAPGSGPGSWTEAAAPRPARLAAVGGPEAEHGSAGWGTAGDVRGGHPVAEADPGHARRAPAAEADSDRRPDARAEADVPEAQASRPAQPTDVGGPEVEHGHGRWVEEAPRASLPGQLAPVGGPEPLDEAGPGHGPEPAVPAPAVEATVPDARAGVPAPAAEVRAETGSGRWAEAAVPGGRADVPVSGVEVGLSEVPAEGGSGGQGEAVVPGGRAGVPTFGVAAGLSEVRVEDGFSGRAEGGLPDGRFGVPAPGVEVGLSEVPAEDGHGGQGEAVVPFGRFGVPAPGAEVGVSDVRAEAAVLGSRAGVPAPGAEVRAEVGVSDRSASGAEAGVSDGSAAGVEAGVSEGAGAGAAVPVPHTRDGDEARPGRGDVPAARADAPGPGVVDLVARAVARGIRDPEAADGRDGSRLRAGRGAGVAEVPVRLPFRAQPQPRPPVPPRPAAPARPRADAGRRVPRGDDRLREHRGPVLPGWVAVFVGALALTGCAAVLWRAGVVPAVVVAAFGATPRAYQGLRVTHWPPLAFLGVVALVALGGLGRARAGHAWVLTLFGRYRGTVRRTGLTWVSPLLLRRRVDVRLRHWRSDPMPAVDAGGLALRAVVQVVWQVKDTARATLAVEDHTEYLAEQVESAMARVLSRLPADAFHEDAPSLRDAEAVGDALTRLLAAETEAVGIEVYSAQPTRIEYAPEVAEAMRRRRVAAIDAKHRDAVLTSVVDAVDDTVHRLTSRGLVELDDYERKALVKDLTVAFYTGRPE</sequence>
<feature type="compositionally biased region" description="Low complexity" evidence="1">
    <location>
        <begin position="269"/>
        <end position="279"/>
    </location>
</feature>
<keyword evidence="2" id="KW-0472">Membrane</keyword>
<feature type="compositionally biased region" description="Basic and acidic residues" evidence="1">
    <location>
        <begin position="614"/>
        <end position="625"/>
    </location>
</feature>
<feature type="region of interest" description="Disordered" evidence="1">
    <location>
        <begin position="14"/>
        <end position="39"/>
    </location>
</feature>
<feature type="region of interest" description="Disordered" evidence="1">
    <location>
        <begin position="185"/>
        <end position="356"/>
    </location>
</feature>
<dbReference type="InterPro" id="IPR001107">
    <property type="entry name" value="Band_7"/>
</dbReference>
<keyword evidence="2" id="KW-0812">Transmembrane</keyword>
<organism evidence="4 5">
    <name type="scientific">Streptomyces goshikiensis</name>
    <dbReference type="NCBI Taxonomy" id="1942"/>
    <lineage>
        <taxon>Bacteria</taxon>
        <taxon>Bacillati</taxon>
        <taxon>Actinomycetota</taxon>
        <taxon>Actinomycetes</taxon>
        <taxon>Kitasatosporales</taxon>
        <taxon>Streptomycetaceae</taxon>
        <taxon>Streptomyces</taxon>
    </lineage>
</organism>
<dbReference type="Pfam" id="PF01145">
    <property type="entry name" value="Band_7"/>
    <property type="match status" value="1"/>
</dbReference>
<dbReference type="SUPFAM" id="SSF117892">
    <property type="entry name" value="Band 7/SPFH domain"/>
    <property type="match status" value="1"/>
</dbReference>
<dbReference type="PANTHER" id="PTHR43446">
    <property type="entry name" value="MEMBRANE PROTEIN-RELATED"/>
    <property type="match status" value="1"/>
</dbReference>
<feature type="region of interest" description="Disordered" evidence="1">
    <location>
        <begin position="604"/>
        <end position="637"/>
    </location>
</feature>
<dbReference type="EMBL" id="CP108057">
    <property type="protein sequence ID" value="WUO48365.1"/>
    <property type="molecule type" value="Genomic_DNA"/>
</dbReference>
<dbReference type="PANTHER" id="PTHR43446:SF1">
    <property type="entry name" value="BAND 7 DOMAIN-CONTAINING PROTEIN"/>
    <property type="match status" value="1"/>
</dbReference>
<feature type="region of interest" description="Disordered" evidence="1">
    <location>
        <begin position="62"/>
        <end position="139"/>
    </location>
</feature>
<evidence type="ECO:0000256" key="1">
    <source>
        <dbReference type="SAM" id="MobiDB-lite"/>
    </source>
</evidence>
<feature type="region of interest" description="Disordered" evidence="1">
    <location>
        <begin position="369"/>
        <end position="394"/>
    </location>
</feature>
<feature type="domain" description="Band 7" evidence="3">
    <location>
        <begin position="790"/>
        <end position="953"/>
    </location>
</feature>